<evidence type="ECO:0000259" key="1">
    <source>
        <dbReference type="PROSITE" id="PS50943"/>
    </source>
</evidence>
<dbReference type="SMART" id="SM00530">
    <property type="entry name" value="HTH_XRE"/>
    <property type="match status" value="1"/>
</dbReference>
<dbReference type="SUPFAM" id="SSF47413">
    <property type="entry name" value="lambda repressor-like DNA-binding domains"/>
    <property type="match status" value="1"/>
</dbReference>
<dbReference type="InterPro" id="IPR043917">
    <property type="entry name" value="DUF5753"/>
</dbReference>
<dbReference type="Gene3D" id="1.10.260.40">
    <property type="entry name" value="lambda repressor-like DNA-binding domains"/>
    <property type="match status" value="1"/>
</dbReference>
<dbReference type="InterPro" id="IPR001387">
    <property type="entry name" value="Cro/C1-type_HTH"/>
</dbReference>
<dbReference type="RefSeq" id="WP_330158488.1">
    <property type="nucleotide sequence ID" value="NZ_BAAAJA010000008.1"/>
</dbReference>
<dbReference type="InterPro" id="IPR010982">
    <property type="entry name" value="Lambda_DNA-bd_dom_sf"/>
</dbReference>
<dbReference type="EMBL" id="JAUUCC010000027">
    <property type="protein sequence ID" value="MEE2051348.1"/>
    <property type="molecule type" value="Genomic_DNA"/>
</dbReference>
<dbReference type="Proteomes" id="UP001348641">
    <property type="component" value="Unassembled WGS sequence"/>
</dbReference>
<protein>
    <submittedName>
        <fullName evidence="2">Helix-turn-helix transcriptional regulator</fullName>
    </submittedName>
</protein>
<feature type="domain" description="HTH cro/C1-type" evidence="1">
    <location>
        <begin position="19"/>
        <end position="73"/>
    </location>
</feature>
<sequence length="272" mass="29916">MKVLGDGQAAAGRRFGKLLKKSRGQAGLSQQELAAAAMVSQSLISDIEQGKKGTRRDVVVRLDNALAARGALVDFWDAAFSGVGMTAYFREAAEAEQSASVIRDYSHGLVPGLFQVEQYVRAINELRPEARSEEIEQIVKGRHLRQKVLHRPSPPTLTVVLDEVVLCRRFRDPDVMRAQIDHLVKLSYHPRTTLQVVPIDAEGHPGLGGSFTLMEVPGSGEFVYIESQRTGLSLKQPDVVASYERIFAELRGAALPVTASRLRMEEIRGSIT</sequence>
<organism evidence="2 3">
    <name type="scientific">Nocardiopsis tropica</name>
    <dbReference type="NCBI Taxonomy" id="109330"/>
    <lineage>
        <taxon>Bacteria</taxon>
        <taxon>Bacillati</taxon>
        <taxon>Actinomycetota</taxon>
        <taxon>Actinomycetes</taxon>
        <taxon>Streptosporangiales</taxon>
        <taxon>Nocardiopsidaceae</taxon>
        <taxon>Nocardiopsis</taxon>
    </lineage>
</organism>
<name>A0ABU7KPZ1_9ACTN</name>
<dbReference type="Pfam" id="PF13560">
    <property type="entry name" value="HTH_31"/>
    <property type="match status" value="1"/>
</dbReference>
<comment type="caution">
    <text evidence="2">The sequence shown here is derived from an EMBL/GenBank/DDBJ whole genome shotgun (WGS) entry which is preliminary data.</text>
</comment>
<evidence type="ECO:0000313" key="2">
    <source>
        <dbReference type="EMBL" id="MEE2051348.1"/>
    </source>
</evidence>
<dbReference type="PROSITE" id="PS50943">
    <property type="entry name" value="HTH_CROC1"/>
    <property type="match status" value="1"/>
</dbReference>
<gene>
    <name evidence="2" type="ORF">Q8A49_12680</name>
</gene>
<proteinExistence type="predicted"/>
<evidence type="ECO:0000313" key="3">
    <source>
        <dbReference type="Proteomes" id="UP001348641"/>
    </source>
</evidence>
<accession>A0ABU7KPZ1</accession>
<reference evidence="2 3" key="1">
    <citation type="submission" date="2023-07" db="EMBL/GenBank/DDBJ databases">
        <authorList>
            <person name="Girao M."/>
            <person name="Carvalho M.F."/>
        </authorList>
    </citation>
    <scope>NUCLEOTIDE SEQUENCE [LARGE SCALE GENOMIC DNA]</scope>
    <source>
        <strain evidence="2 3">66/93</strain>
    </source>
</reference>
<dbReference type="Pfam" id="PF19054">
    <property type="entry name" value="DUF5753"/>
    <property type="match status" value="1"/>
</dbReference>
<dbReference type="CDD" id="cd00093">
    <property type="entry name" value="HTH_XRE"/>
    <property type="match status" value="1"/>
</dbReference>